<gene>
    <name evidence="2" type="ORF">VP1G_00028</name>
</gene>
<accession>A0A194ULN3</accession>
<name>A0A194ULN3_CYTMA</name>
<dbReference type="AlphaFoldDB" id="A0A194ULN3"/>
<dbReference type="OrthoDB" id="4779541at2759"/>
<evidence type="ECO:0000313" key="3">
    <source>
        <dbReference type="Proteomes" id="UP000078576"/>
    </source>
</evidence>
<feature type="region of interest" description="Disordered" evidence="1">
    <location>
        <begin position="76"/>
        <end position="116"/>
    </location>
</feature>
<feature type="compositionally biased region" description="Polar residues" evidence="1">
    <location>
        <begin position="39"/>
        <end position="50"/>
    </location>
</feature>
<feature type="compositionally biased region" description="Low complexity" evidence="1">
    <location>
        <begin position="94"/>
        <end position="103"/>
    </location>
</feature>
<feature type="region of interest" description="Disordered" evidence="1">
    <location>
        <begin position="34"/>
        <end position="54"/>
    </location>
</feature>
<protein>
    <submittedName>
        <fullName evidence="2">Uncharacterized protein</fullName>
    </submittedName>
</protein>
<keyword evidence="3" id="KW-1185">Reference proteome</keyword>
<dbReference type="Proteomes" id="UP000078576">
    <property type="component" value="Unassembled WGS sequence"/>
</dbReference>
<evidence type="ECO:0000256" key="1">
    <source>
        <dbReference type="SAM" id="MobiDB-lite"/>
    </source>
</evidence>
<proteinExistence type="predicted"/>
<sequence>MTTGTKVAQDIKAGLKGVRGAGEAIRGGTLEATDELFDNSPNHPETQASKLENRSIMEKGKQDLRGADNAIGQRHGVAAAGDASAAQTVRGSQGTAAPAATGRAGEEYTSGSNIGA</sequence>
<organism evidence="2 3">
    <name type="scientific">Cytospora mali</name>
    <name type="common">Apple Valsa canker fungus</name>
    <name type="synonym">Valsa mali</name>
    <dbReference type="NCBI Taxonomy" id="578113"/>
    <lineage>
        <taxon>Eukaryota</taxon>
        <taxon>Fungi</taxon>
        <taxon>Dikarya</taxon>
        <taxon>Ascomycota</taxon>
        <taxon>Pezizomycotina</taxon>
        <taxon>Sordariomycetes</taxon>
        <taxon>Sordariomycetidae</taxon>
        <taxon>Diaporthales</taxon>
        <taxon>Cytosporaceae</taxon>
        <taxon>Cytospora</taxon>
    </lineage>
</organism>
<dbReference type="EMBL" id="KN714666">
    <property type="protein sequence ID" value="KUI52566.1"/>
    <property type="molecule type" value="Genomic_DNA"/>
</dbReference>
<reference evidence="3" key="1">
    <citation type="submission" date="2014-12" db="EMBL/GenBank/DDBJ databases">
        <title>Genome Sequence of Valsa Canker Pathogens Uncovers a Specific Adaption of Colonization on Woody Bark.</title>
        <authorList>
            <person name="Yin Z."/>
            <person name="Liu H."/>
            <person name="Gao X."/>
            <person name="Li Z."/>
            <person name="Song N."/>
            <person name="Ke X."/>
            <person name="Dai Q."/>
            <person name="Wu Y."/>
            <person name="Sun Y."/>
            <person name="Xu J.-R."/>
            <person name="Kang Z.K."/>
            <person name="Wang L."/>
            <person name="Huang L."/>
        </authorList>
    </citation>
    <scope>NUCLEOTIDE SEQUENCE [LARGE SCALE GENOMIC DNA]</scope>
    <source>
        <strain evidence="3">SXYL134</strain>
    </source>
</reference>
<evidence type="ECO:0000313" key="2">
    <source>
        <dbReference type="EMBL" id="KUI52566.1"/>
    </source>
</evidence>